<dbReference type="GO" id="GO:0003700">
    <property type="term" value="F:DNA-binding transcription factor activity"/>
    <property type="evidence" value="ECO:0007669"/>
    <property type="project" value="InterPro"/>
</dbReference>
<evidence type="ECO:0000313" key="6">
    <source>
        <dbReference type="Proteomes" id="UP000304148"/>
    </source>
</evidence>
<dbReference type="InterPro" id="IPR011256">
    <property type="entry name" value="Reg_factor_effector_dom_sf"/>
</dbReference>
<dbReference type="InterPro" id="IPR050959">
    <property type="entry name" value="MarA-like"/>
</dbReference>
<dbReference type="Proteomes" id="UP000304148">
    <property type="component" value="Chromosome"/>
</dbReference>
<evidence type="ECO:0000259" key="4">
    <source>
        <dbReference type="PROSITE" id="PS01124"/>
    </source>
</evidence>
<dbReference type="EMBL" id="LS992241">
    <property type="protein sequence ID" value="SYX86795.1"/>
    <property type="molecule type" value="Genomic_DNA"/>
</dbReference>
<gene>
    <name evidence="5" type="ORF">PBLR_15221</name>
</gene>
<dbReference type="AlphaFoldDB" id="A0A383RIC0"/>
<keyword evidence="1" id="KW-0805">Transcription regulation</keyword>
<dbReference type="SUPFAM" id="SSF55136">
    <property type="entry name" value="Probable bacterial effector-binding domain"/>
    <property type="match status" value="1"/>
</dbReference>
<dbReference type="GO" id="GO:0043565">
    <property type="term" value="F:sequence-specific DNA binding"/>
    <property type="evidence" value="ECO:0007669"/>
    <property type="project" value="InterPro"/>
</dbReference>
<evidence type="ECO:0000256" key="3">
    <source>
        <dbReference type="ARBA" id="ARBA00023163"/>
    </source>
</evidence>
<dbReference type="PRINTS" id="PR00032">
    <property type="entry name" value="HTHARAC"/>
</dbReference>
<dbReference type="RefSeq" id="WP_138188611.1">
    <property type="nucleotide sequence ID" value="NZ_LS992241.1"/>
</dbReference>
<dbReference type="InterPro" id="IPR009057">
    <property type="entry name" value="Homeodomain-like_sf"/>
</dbReference>
<dbReference type="PANTHER" id="PTHR47504:SF5">
    <property type="entry name" value="RIGHT ORIGIN-BINDING PROTEIN"/>
    <property type="match status" value="1"/>
</dbReference>
<keyword evidence="3" id="KW-0804">Transcription</keyword>
<dbReference type="InterPro" id="IPR018062">
    <property type="entry name" value="HTH_AraC-typ_CS"/>
</dbReference>
<dbReference type="PROSITE" id="PS01124">
    <property type="entry name" value="HTH_ARAC_FAMILY_2"/>
    <property type="match status" value="1"/>
</dbReference>
<dbReference type="InterPro" id="IPR020449">
    <property type="entry name" value="Tscrpt_reg_AraC-type_HTH"/>
</dbReference>
<dbReference type="InterPro" id="IPR029441">
    <property type="entry name" value="Cass2"/>
</dbReference>
<sequence>MEALIMLRNAIDYIEEHLHTELDIDAIARSALSSRYHFQRMFHALTSFTVTEYIRNRRLTLAAEELAGSDSKVIDVAFKYGYESPEAFSKAFQRLHGVTPSAAKKTDVKLKSFAPISFHIQIKGESALNYRMMEEVESTVIGKSITIHNDPYKEIPEFVRRIWNDGTHDRINEILGQPSHNLLYGYFYDFEEDGTKRYLMGYDLPEGQEVPAEFDVLHIPAITYAVFESRETLTDEPDSGQEIQNVWRRIYSEWFPSKNFEQVEGPCIEKYYWVDNQRVESICEVWIPVRRKK</sequence>
<feature type="domain" description="HTH araC/xylS-type" evidence="4">
    <location>
        <begin position="8"/>
        <end position="106"/>
    </location>
</feature>
<dbReference type="SMART" id="SM00342">
    <property type="entry name" value="HTH_ARAC"/>
    <property type="match status" value="1"/>
</dbReference>
<name>A0A383RIC0_PAEAL</name>
<accession>A0A383RIC0</accession>
<dbReference type="PANTHER" id="PTHR47504">
    <property type="entry name" value="RIGHT ORIGIN-BINDING PROTEIN"/>
    <property type="match status" value="1"/>
</dbReference>
<dbReference type="Pfam" id="PF12833">
    <property type="entry name" value="HTH_18"/>
    <property type="match status" value="1"/>
</dbReference>
<dbReference type="InterPro" id="IPR010499">
    <property type="entry name" value="AraC_E-bd"/>
</dbReference>
<dbReference type="SMART" id="SM00871">
    <property type="entry name" value="AraC_E_bind"/>
    <property type="match status" value="1"/>
</dbReference>
<keyword evidence="2" id="KW-0238">DNA-binding</keyword>
<dbReference type="Pfam" id="PF14526">
    <property type="entry name" value="Cass2"/>
    <property type="match status" value="1"/>
</dbReference>
<dbReference type="SUPFAM" id="SSF46689">
    <property type="entry name" value="Homeodomain-like"/>
    <property type="match status" value="2"/>
</dbReference>
<evidence type="ECO:0000256" key="2">
    <source>
        <dbReference type="ARBA" id="ARBA00023125"/>
    </source>
</evidence>
<evidence type="ECO:0000313" key="5">
    <source>
        <dbReference type="EMBL" id="SYX86795.1"/>
    </source>
</evidence>
<reference evidence="6" key="1">
    <citation type="submission" date="2018-08" db="EMBL/GenBank/DDBJ databases">
        <authorList>
            <person name="Chevrot R."/>
        </authorList>
    </citation>
    <scope>NUCLEOTIDE SEQUENCE [LARGE SCALE GENOMIC DNA]</scope>
</reference>
<dbReference type="Gene3D" id="3.20.80.10">
    <property type="entry name" value="Regulatory factor, effector binding domain"/>
    <property type="match status" value="1"/>
</dbReference>
<evidence type="ECO:0000256" key="1">
    <source>
        <dbReference type="ARBA" id="ARBA00023015"/>
    </source>
</evidence>
<protein>
    <submittedName>
        <fullName evidence="5">Transcriptional regulatory protein</fullName>
    </submittedName>
</protein>
<dbReference type="PROSITE" id="PS00041">
    <property type="entry name" value="HTH_ARAC_FAMILY_1"/>
    <property type="match status" value="1"/>
</dbReference>
<organism evidence="5 6">
    <name type="scientific">Paenibacillus alvei</name>
    <name type="common">Bacillus alvei</name>
    <dbReference type="NCBI Taxonomy" id="44250"/>
    <lineage>
        <taxon>Bacteria</taxon>
        <taxon>Bacillati</taxon>
        <taxon>Bacillota</taxon>
        <taxon>Bacilli</taxon>
        <taxon>Bacillales</taxon>
        <taxon>Paenibacillaceae</taxon>
        <taxon>Paenibacillus</taxon>
    </lineage>
</organism>
<proteinExistence type="predicted"/>
<dbReference type="Gene3D" id="1.10.10.60">
    <property type="entry name" value="Homeodomain-like"/>
    <property type="match status" value="2"/>
</dbReference>
<dbReference type="InterPro" id="IPR018060">
    <property type="entry name" value="HTH_AraC"/>
</dbReference>